<gene>
    <name evidence="1" type="ORF">WDS16_06695</name>
</gene>
<keyword evidence="2" id="KW-1185">Reference proteome</keyword>
<reference evidence="1 2" key="1">
    <citation type="submission" date="2024-03" db="EMBL/GenBank/DDBJ databases">
        <title>Natural products discovery in diverse microorganisms through a two-stage MS feature dereplication strategy.</title>
        <authorList>
            <person name="Zhang R."/>
        </authorList>
    </citation>
    <scope>NUCLEOTIDE SEQUENCE [LARGE SCALE GENOMIC DNA]</scope>
    <source>
        <strain evidence="1 2">18930</strain>
    </source>
</reference>
<name>A0ABZ2PMG2_9NOCA</name>
<evidence type="ECO:0000313" key="2">
    <source>
        <dbReference type="Proteomes" id="UP001432000"/>
    </source>
</evidence>
<evidence type="ECO:0000313" key="1">
    <source>
        <dbReference type="EMBL" id="WXG70204.1"/>
    </source>
</evidence>
<dbReference type="EMBL" id="CP147846">
    <property type="protein sequence ID" value="WXG70204.1"/>
    <property type="molecule type" value="Genomic_DNA"/>
</dbReference>
<evidence type="ECO:0008006" key="3">
    <source>
        <dbReference type="Google" id="ProtNLM"/>
    </source>
</evidence>
<accession>A0ABZ2PMG2</accession>
<organism evidence="1 2">
    <name type="scientific">Rhodococcus sovatensis</name>
    <dbReference type="NCBI Taxonomy" id="1805840"/>
    <lineage>
        <taxon>Bacteria</taxon>
        <taxon>Bacillati</taxon>
        <taxon>Actinomycetota</taxon>
        <taxon>Actinomycetes</taxon>
        <taxon>Mycobacteriales</taxon>
        <taxon>Nocardiaceae</taxon>
        <taxon>Rhodococcus</taxon>
    </lineage>
</organism>
<proteinExistence type="predicted"/>
<dbReference type="Proteomes" id="UP001432000">
    <property type="component" value="Chromosome"/>
</dbReference>
<sequence length="132" mass="13570">MSAVNTSSPPSLPAAYRRSRRVRFRQAGVLLQSKEEPLMQLAGGVTGAVAAAAGGPEAFAAHMAQTQMATAANFAAYAPEAVGGIAESALSAIAGPLIGTVNTGMSKNELVSTMGDVQNRAMRRNKIGRARL</sequence>
<dbReference type="RefSeq" id="WP_338891451.1">
    <property type="nucleotide sequence ID" value="NZ_CP147846.1"/>
</dbReference>
<protein>
    <recommendedName>
        <fullName evidence="3">Excreted virulence factor EspC, type VII ESX diderm</fullName>
    </recommendedName>
</protein>